<keyword evidence="5 8" id="KW-1133">Transmembrane helix</keyword>
<organism evidence="9 10">
    <name type="scientific">Maudiozyma humilis</name>
    <name type="common">Sour dough yeast</name>
    <name type="synonym">Kazachstania humilis</name>
    <dbReference type="NCBI Taxonomy" id="51915"/>
    <lineage>
        <taxon>Eukaryota</taxon>
        <taxon>Fungi</taxon>
        <taxon>Dikarya</taxon>
        <taxon>Ascomycota</taxon>
        <taxon>Saccharomycotina</taxon>
        <taxon>Saccharomycetes</taxon>
        <taxon>Saccharomycetales</taxon>
        <taxon>Saccharomycetaceae</taxon>
        <taxon>Maudiozyma</taxon>
    </lineage>
</organism>
<dbReference type="PANTHER" id="PTHR15642">
    <property type="entry name" value="CYTOCHROME C OXIDASE ASSEMBLY FACTOR 3, MITOCHONDRIAL"/>
    <property type="match status" value="1"/>
</dbReference>
<accession>A0AAV5RVX4</accession>
<evidence type="ECO:0000256" key="5">
    <source>
        <dbReference type="ARBA" id="ARBA00022989"/>
    </source>
</evidence>
<keyword evidence="7 8" id="KW-0472">Membrane</keyword>
<reference evidence="9 10" key="1">
    <citation type="journal article" date="2023" name="Elife">
        <title>Identification of key yeast species and microbe-microbe interactions impacting larval growth of Drosophila in the wild.</title>
        <authorList>
            <person name="Mure A."/>
            <person name="Sugiura Y."/>
            <person name="Maeda R."/>
            <person name="Honda K."/>
            <person name="Sakurai N."/>
            <person name="Takahashi Y."/>
            <person name="Watada M."/>
            <person name="Katoh T."/>
            <person name="Gotoh A."/>
            <person name="Gotoh Y."/>
            <person name="Taniguchi I."/>
            <person name="Nakamura K."/>
            <person name="Hayashi T."/>
            <person name="Katayama T."/>
            <person name="Uemura T."/>
            <person name="Hattori Y."/>
        </authorList>
    </citation>
    <scope>NUCLEOTIDE SEQUENCE [LARGE SCALE GENOMIC DNA]</scope>
    <source>
        <strain evidence="9 10">KH-74</strain>
    </source>
</reference>
<dbReference type="GO" id="GO:0005743">
    <property type="term" value="C:mitochondrial inner membrane"/>
    <property type="evidence" value="ECO:0007669"/>
    <property type="project" value="UniProtKB-SubCell"/>
</dbReference>
<dbReference type="GO" id="GO:0033617">
    <property type="term" value="P:mitochondrial respiratory chain complex IV assembly"/>
    <property type="evidence" value="ECO:0007669"/>
    <property type="project" value="UniProtKB-UniRule"/>
</dbReference>
<evidence type="ECO:0000313" key="9">
    <source>
        <dbReference type="EMBL" id="GMM54806.1"/>
    </source>
</evidence>
<evidence type="ECO:0000256" key="4">
    <source>
        <dbReference type="ARBA" id="ARBA00022792"/>
    </source>
</evidence>
<dbReference type="InterPro" id="IPR041752">
    <property type="entry name" value="Coa3"/>
</dbReference>
<comment type="caution">
    <text evidence="9">The sequence shown here is derived from an EMBL/GenBank/DDBJ whole genome shotgun (WGS) entry which is preliminary data.</text>
</comment>
<evidence type="ECO:0000256" key="1">
    <source>
        <dbReference type="ARBA" id="ARBA00004434"/>
    </source>
</evidence>
<evidence type="ECO:0000313" key="10">
    <source>
        <dbReference type="Proteomes" id="UP001377567"/>
    </source>
</evidence>
<evidence type="ECO:0000256" key="8">
    <source>
        <dbReference type="RuleBase" id="RU367056"/>
    </source>
</evidence>
<dbReference type="EMBL" id="BTGD01000003">
    <property type="protein sequence ID" value="GMM54806.1"/>
    <property type="molecule type" value="Genomic_DNA"/>
</dbReference>
<dbReference type="Proteomes" id="UP001377567">
    <property type="component" value="Unassembled WGS sequence"/>
</dbReference>
<feature type="transmembrane region" description="Helical" evidence="8">
    <location>
        <begin position="92"/>
        <end position="113"/>
    </location>
</feature>
<comment type="similarity">
    <text evidence="2 8">Belongs to the COA3 family.</text>
</comment>
<comment type="function">
    <text evidence="8">Required for assembly of cytochrome c oxidase (complex IV).</text>
</comment>
<proteinExistence type="inferred from homology"/>
<comment type="subcellular location">
    <subcellularLocation>
        <location evidence="1">Mitochondrion inner membrane</location>
        <topology evidence="1">Single-pass membrane protein</topology>
    </subcellularLocation>
</comment>
<dbReference type="AlphaFoldDB" id="A0AAV5RVX4"/>
<comment type="subunit">
    <text evidence="8">Component of 250-400 kDa complexes called cytochrome oxidase assembly intermediates or COA complexes.</text>
</comment>
<keyword evidence="6 8" id="KW-0496">Mitochondrion</keyword>
<protein>
    <recommendedName>
        <fullName evidence="8">Cytochrome c oxidase assembly factor 3</fullName>
    </recommendedName>
</protein>
<evidence type="ECO:0000256" key="6">
    <source>
        <dbReference type="ARBA" id="ARBA00023128"/>
    </source>
</evidence>
<name>A0AAV5RVX4_MAUHU</name>
<keyword evidence="4 8" id="KW-0999">Mitochondrion inner membrane</keyword>
<keyword evidence="10" id="KW-1185">Reference proteome</keyword>
<evidence type="ECO:0000256" key="3">
    <source>
        <dbReference type="ARBA" id="ARBA00022692"/>
    </source>
</evidence>
<keyword evidence="3 8" id="KW-0812">Transmembrane</keyword>
<evidence type="ECO:0000256" key="7">
    <source>
        <dbReference type="ARBA" id="ARBA00023136"/>
    </source>
</evidence>
<dbReference type="PANTHER" id="PTHR15642:SF3">
    <property type="entry name" value="CYTOCHROME C OXIDASE ASSEMBLY FACTOR 3 HOMOLOG, MITOCHONDRIAL"/>
    <property type="match status" value="1"/>
</dbReference>
<gene>
    <name evidence="9" type="ORF">DAKH74_014220</name>
</gene>
<sequence length="154" mass="17898">MYKMDKMYKCTRGRPPQDKTLSTHKTLSRTGHCQLENRHRELPSDTLAITFPIAHSPLSPHFALPMPLETSPYQDPRTFKMTPAMIRARKPFFARNMMGLAALLGVAGGVYYYTYEFLHKDNDFADVPIPPIDAKELEQLKKEYEEHKQQRDQK</sequence>
<evidence type="ECO:0000256" key="2">
    <source>
        <dbReference type="ARBA" id="ARBA00007035"/>
    </source>
</evidence>